<dbReference type="OrthoDB" id="9797028at2"/>
<feature type="transmembrane region" description="Helical" evidence="7">
    <location>
        <begin position="33"/>
        <end position="56"/>
    </location>
</feature>
<name>A0A4U3L402_9BACT</name>
<proteinExistence type="predicted"/>
<evidence type="ECO:0000256" key="6">
    <source>
        <dbReference type="SAM" id="MobiDB-lite"/>
    </source>
</evidence>
<dbReference type="AlphaFoldDB" id="A0A4U3L402"/>
<comment type="subcellular location">
    <subcellularLocation>
        <location evidence="1">Cell membrane</location>
        <topology evidence="1">Multi-pass membrane protein</topology>
    </subcellularLocation>
</comment>
<sequence>MALKLKLKNIWTALKKSGSDIGTYNITKLSAALAYYTVFALAPMLIVLTSVISFFYGREATEGQVYGQIKTLVGAEAAAQIQQIIKNAALSPSFTFASIVGLVALVFSATGVFAEIQTSINIIWNLKTKPKRSGILKMLKTRLLSFSLIVSLGFIALVSLLINALIGLLMDRLQRFLPPEAVHLGFIINVVITLLAIGFLFAIVFKVLPDAKIKWRDVWVGAFATAVLFMIGRFGIGLYLNKSDPGSTFGAAGSMILILLWVYYSSIILYFGAAFTRNYAQTIGRHIYPNEYAVYIQQVEVESKDSLQNINTGKQVQEADTNVTTEPAPANKIPR</sequence>
<feature type="compositionally biased region" description="Polar residues" evidence="6">
    <location>
        <begin position="312"/>
        <end position="325"/>
    </location>
</feature>
<comment type="caution">
    <text evidence="8">The sequence shown here is derived from an EMBL/GenBank/DDBJ whole genome shotgun (WGS) entry which is preliminary data.</text>
</comment>
<accession>A0A4U3L402</accession>
<evidence type="ECO:0000256" key="5">
    <source>
        <dbReference type="ARBA" id="ARBA00023136"/>
    </source>
</evidence>
<dbReference type="GO" id="GO:0005886">
    <property type="term" value="C:plasma membrane"/>
    <property type="evidence" value="ECO:0007669"/>
    <property type="project" value="UniProtKB-SubCell"/>
</dbReference>
<dbReference type="RefSeq" id="WP_137261049.1">
    <property type="nucleotide sequence ID" value="NZ_SZQL01000004.1"/>
</dbReference>
<dbReference type="InterPro" id="IPR017039">
    <property type="entry name" value="Virul_fac_BrkB"/>
</dbReference>
<dbReference type="PIRSF" id="PIRSF035875">
    <property type="entry name" value="RNase_BN"/>
    <property type="match status" value="1"/>
</dbReference>
<feature type="transmembrane region" description="Helical" evidence="7">
    <location>
        <begin position="220"/>
        <end position="240"/>
    </location>
</feature>
<keyword evidence="4 7" id="KW-1133">Transmembrane helix</keyword>
<dbReference type="Pfam" id="PF03631">
    <property type="entry name" value="Virul_fac_BrkB"/>
    <property type="match status" value="1"/>
</dbReference>
<keyword evidence="9" id="KW-1185">Reference proteome</keyword>
<keyword evidence="2" id="KW-1003">Cell membrane</keyword>
<evidence type="ECO:0000256" key="7">
    <source>
        <dbReference type="SAM" id="Phobius"/>
    </source>
</evidence>
<feature type="transmembrane region" description="Helical" evidence="7">
    <location>
        <begin position="143"/>
        <end position="166"/>
    </location>
</feature>
<feature type="transmembrane region" description="Helical" evidence="7">
    <location>
        <begin position="96"/>
        <end position="123"/>
    </location>
</feature>
<evidence type="ECO:0000256" key="2">
    <source>
        <dbReference type="ARBA" id="ARBA00022475"/>
    </source>
</evidence>
<evidence type="ECO:0000256" key="4">
    <source>
        <dbReference type="ARBA" id="ARBA00022989"/>
    </source>
</evidence>
<protein>
    <submittedName>
        <fullName evidence="8">YihY/virulence factor BrkB family protein</fullName>
    </submittedName>
</protein>
<evidence type="ECO:0000256" key="3">
    <source>
        <dbReference type="ARBA" id="ARBA00022692"/>
    </source>
</evidence>
<feature type="transmembrane region" description="Helical" evidence="7">
    <location>
        <begin position="186"/>
        <end position="208"/>
    </location>
</feature>
<keyword evidence="5 7" id="KW-0472">Membrane</keyword>
<evidence type="ECO:0000256" key="1">
    <source>
        <dbReference type="ARBA" id="ARBA00004651"/>
    </source>
</evidence>
<evidence type="ECO:0000313" key="8">
    <source>
        <dbReference type="EMBL" id="TKK69828.1"/>
    </source>
</evidence>
<feature type="region of interest" description="Disordered" evidence="6">
    <location>
        <begin position="312"/>
        <end position="335"/>
    </location>
</feature>
<dbReference type="PANTHER" id="PTHR30213:SF1">
    <property type="entry name" value="INNER MEMBRANE PROTEIN YHJD"/>
    <property type="match status" value="1"/>
</dbReference>
<evidence type="ECO:0000313" key="9">
    <source>
        <dbReference type="Proteomes" id="UP000305848"/>
    </source>
</evidence>
<feature type="transmembrane region" description="Helical" evidence="7">
    <location>
        <begin position="252"/>
        <end position="275"/>
    </location>
</feature>
<dbReference type="NCBIfam" id="TIGR00765">
    <property type="entry name" value="yihY_not_rbn"/>
    <property type="match status" value="1"/>
</dbReference>
<keyword evidence="3 7" id="KW-0812">Transmembrane</keyword>
<reference evidence="8 9" key="1">
    <citation type="submission" date="2019-05" db="EMBL/GenBank/DDBJ databases">
        <title>Panacibacter sp. strain 17mud1-8 Genome sequencing and assembly.</title>
        <authorList>
            <person name="Chhetri G."/>
        </authorList>
    </citation>
    <scope>NUCLEOTIDE SEQUENCE [LARGE SCALE GENOMIC DNA]</scope>
    <source>
        <strain evidence="8 9">17mud1-8</strain>
    </source>
</reference>
<gene>
    <name evidence="8" type="ORF">FC093_07055</name>
</gene>
<dbReference type="Proteomes" id="UP000305848">
    <property type="component" value="Unassembled WGS sequence"/>
</dbReference>
<dbReference type="PANTHER" id="PTHR30213">
    <property type="entry name" value="INNER MEMBRANE PROTEIN YHJD"/>
    <property type="match status" value="1"/>
</dbReference>
<dbReference type="EMBL" id="SZQL01000004">
    <property type="protein sequence ID" value="TKK69828.1"/>
    <property type="molecule type" value="Genomic_DNA"/>
</dbReference>
<organism evidence="8 9">
    <name type="scientific">Ilyomonas limi</name>
    <dbReference type="NCBI Taxonomy" id="2575867"/>
    <lineage>
        <taxon>Bacteria</taxon>
        <taxon>Pseudomonadati</taxon>
        <taxon>Bacteroidota</taxon>
        <taxon>Chitinophagia</taxon>
        <taxon>Chitinophagales</taxon>
        <taxon>Chitinophagaceae</taxon>
        <taxon>Ilyomonas</taxon>
    </lineage>
</organism>